<organism evidence="1 2">
    <name type="scientific">Elysia crispata</name>
    <name type="common">lettuce slug</name>
    <dbReference type="NCBI Taxonomy" id="231223"/>
    <lineage>
        <taxon>Eukaryota</taxon>
        <taxon>Metazoa</taxon>
        <taxon>Spiralia</taxon>
        <taxon>Lophotrochozoa</taxon>
        <taxon>Mollusca</taxon>
        <taxon>Gastropoda</taxon>
        <taxon>Heterobranchia</taxon>
        <taxon>Euthyneura</taxon>
        <taxon>Panpulmonata</taxon>
        <taxon>Sacoglossa</taxon>
        <taxon>Placobranchoidea</taxon>
        <taxon>Plakobranchidae</taxon>
        <taxon>Elysia</taxon>
    </lineage>
</organism>
<comment type="caution">
    <text evidence="1">The sequence shown here is derived from an EMBL/GenBank/DDBJ whole genome shotgun (WGS) entry which is preliminary data.</text>
</comment>
<proteinExistence type="predicted"/>
<keyword evidence="2" id="KW-1185">Reference proteome</keyword>
<reference evidence="1" key="1">
    <citation type="journal article" date="2023" name="G3 (Bethesda)">
        <title>A reference genome for the long-term kleptoplast-retaining sea slug Elysia crispata morphotype clarki.</title>
        <authorList>
            <person name="Eastman K.E."/>
            <person name="Pendleton A.L."/>
            <person name="Shaikh M.A."/>
            <person name="Suttiyut T."/>
            <person name="Ogas R."/>
            <person name="Tomko P."/>
            <person name="Gavelis G."/>
            <person name="Widhalm J.R."/>
            <person name="Wisecaver J.H."/>
        </authorList>
    </citation>
    <scope>NUCLEOTIDE SEQUENCE</scope>
    <source>
        <strain evidence="1">ECLA1</strain>
    </source>
</reference>
<evidence type="ECO:0000313" key="2">
    <source>
        <dbReference type="Proteomes" id="UP001283361"/>
    </source>
</evidence>
<protein>
    <submittedName>
        <fullName evidence="1">Uncharacterized protein</fullName>
    </submittedName>
</protein>
<gene>
    <name evidence="1" type="ORF">RRG08_011141</name>
</gene>
<accession>A0AAE1DQL2</accession>
<name>A0AAE1DQL2_9GAST</name>
<sequence length="191" mass="20981">MVDKNVVTCVRDGSELFRDLWWLGRRESMIIAPAPTPLQQGGNSFTVPRPLVEQPGGAELILIQFFNYSSVELPLRSPRASYHGFELPSTASSLSFPASSLLQKQQATNEKTFGISFFKKPSTVLLFICLLVPPLQLASCCQPPHSIGGVSQEAQKDLEQCACRLECRTQLTQQVPYTFDCGPCLISEAGS</sequence>
<evidence type="ECO:0000313" key="1">
    <source>
        <dbReference type="EMBL" id="KAK3779117.1"/>
    </source>
</evidence>
<dbReference type="EMBL" id="JAWDGP010002879">
    <property type="protein sequence ID" value="KAK3779117.1"/>
    <property type="molecule type" value="Genomic_DNA"/>
</dbReference>
<dbReference type="AlphaFoldDB" id="A0AAE1DQL2"/>
<dbReference type="Proteomes" id="UP001283361">
    <property type="component" value="Unassembled WGS sequence"/>
</dbReference>